<protein>
    <submittedName>
        <fullName evidence="17">Integrin</fullName>
    </submittedName>
</protein>
<keyword evidence="5" id="KW-0677">Repeat</keyword>
<keyword evidence="10 13" id="KW-0675">Receptor</keyword>
<evidence type="ECO:0000256" key="11">
    <source>
        <dbReference type="ARBA" id="ARBA00023180"/>
    </source>
</evidence>
<feature type="repeat" description="FG-GAP" evidence="12">
    <location>
        <begin position="172"/>
        <end position="234"/>
    </location>
</feature>
<feature type="repeat" description="FG-GAP" evidence="12">
    <location>
        <begin position="109"/>
        <end position="168"/>
    </location>
</feature>
<dbReference type="AlphaFoldDB" id="A0A9X0D8Y8"/>
<evidence type="ECO:0000256" key="2">
    <source>
        <dbReference type="ARBA" id="ARBA00008054"/>
    </source>
</evidence>
<evidence type="ECO:0000256" key="1">
    <source>
        <dbReference type="ARBA" id="ARBA00004479"/>
    </source>
</evidence>
<evidence type="ECO:0000259" key="15">
    <source>
        <dbReference type="Pfam" id="PF20805"/>
    </source>
</evidence>
<feature type="domain" description="Integrin alpha second immunoglobulin-like" evidence="15">
    <location>
        <begin position="382"/>
        <end position="521"/>
    </location>
</feature>
<dbReference type="Gene3D" id="2.60.40.1460">
    <property type="entry name" value="Integrin domains. Chain A, domain 2"/>
    <property type="match status" value="1"/>
</dbReference>
<evidence type="ECO:0000256" key="10">
    <source>
        <dbReference type="ARBA" id="ARBA00023170"/>
    </source>
</evidence>
<feature type="transmembrane region" description="Helical" evidence="13">
    <location>
        <begin position="733"/>
        <end position="755"/>
    </location>
</feature>
<keyword evidence="8 13" id="KW-0401">Integrin</keyword>
<evidence type="ECO:0000256" key="9">
    <source>
        <dbReference type="ARBA" id="ARBA00023136"/>
    </source>
</evidence>
<evidence type="ECO:0000256" key="8">
    <source>
        <dbReference type="ARBA" id="ARBA00023037"/>
    </source>
</evidence>
<dbReference type="InterPro" id="IPR028994">
    <property type="entry name" value="Integrin_alpha_N"/>
</dbReference>
<dbReference type="PANTHER" id="PTHR23220:SF122">
    <property type="entry name" value="INTEGRIN ALPHA-PS1"/>
    <property type="match status" value="1"/>
</dbReference>
<dbReference type="Pfam" id="PF20806">
    <property type="entry name" value="Integrin_A_Ig_3"/>
    <property type="match status" value="1"/>
</dbReference>
<dbReference type="InterPro" id="IPR013649">
    <property type="entry name" value="Integrin_alpha_Ig-like_1"/>
</dbReference>
<comment type="similarity">
    <text evidence="2 13">Belongs to the integrin alpha chain family.</text>
</comment>
<name>A0A9X0D8Y8_9CNID</name>
<dbReference type="GO" id="GO:0007160">
    <property type="term" value="P:cell-matrix adhesion"/>
    <property type="evidence" value="ECO:0007669"/>
    <property type="project" value="TreeGrafter"/>
</dbReference>
<dbReference type="Pfam" id="PF08441">
    <property type="entry name" value="Integrin_A_Ig_1"/>
    <property type="match status" value="1"/>
</dbReference>
<accession>A0A9X0D8Y8</accession>
<keyword evidence="11" id="KW-0325">Glycoprotein</keyword>
<dbReference type="Gene3D" id="2.130.10.130">
    <property type="entry name" value="Integrin alpha, N-terminal"/>
    <property type="match status" value="1"/>
</dbReference>
<dbReference type="InterPro" id="IPR013517">
    <property type="entry name" value="FG-GAP"/>
</dbReference>
<dbReference type="InterPro" id="IPR000413">
    <property type="entry name" value="Integrin_alpha"/>
</dbReference>
<dbReference type="InterPro" id="IPR018184">
    <property type="entry name" value="Integrin_alpha_C_CS"/>
</dbReference>
<evidence type="ECO:0000256" key="12">
    <source>
        <dbReference type="PROSITE-ProRule" id="PRU00803"/>
    </source>
</evidence>
<dbReference type="OrthoDB" id="5573735at2759"/>
<keyword evidence="6 13" id="KW-0130">Cell adhesion</keyword>
<dbReference type="PANTHER" id="PTHR23220">
    <property type="entry name" value="INTEGRIN ALPHA"/>
    <property type="match status" value="1"/>
</dbReference>
<dbReference type="Gene3D" id="1.20.5.930">
    <property type="entry name" value="Bicelle-embedded integrin alpha(iib) transmembrane segment"/>
    <property type="match status" value="1"/>
</dbReference>
<keyword evidence="9 13" id="KW-0472">Membrane</keyword>
<keyword evidence="3 13" id="KW-0812">Transmembrane</keyword>
<dbReference type="Gene3D" id="2.60.40.1510">
    <property type="entry name" value="ntegrin, alpha v. Chain A, domain 3"/>
    <property type="match status" value="1"/>
</dbReference>
<dbReference type="Pfam" id="PF20805">
    <property type="entry name" value="Integrin_A_Ig_2"/>
    <property type="match status" value="1"/>
</dbReference>
<dbReference type="GO" id="GO:0005178">
    <property type="term" value="F:integrin binding"/>
    <property type="evidence" value="ECO:0007669"/>
    <property type="project" value="TreeGrafter"/>
</dbReference>
<evidence type="ECO:0000313" key="18">
    <source>
        <dbReference type="Proteomes" id="UP001163046"/>
    </source>
</evidence>
<dbReference type="PROSITE" id="PS00242">
    <property type="entry name" value="INTEGRIN_ALPHA"/>
    <property type="match status" value="1"/>
</dbReference>
<evidence type="ECO:0000259" key="16">
    <source>
        <dbReference type="Pfam" id="PF20806"/>
    </source>
</evidence>
<feature type="domain" description="Integrin alpha first immunoglubulin-like" evidence="14">
    <location>
        <begin position="219"/>
        <end position="380"/>
    </location>
</feature>
<dbReference type="InterPro" id="IPR048285">
    <property type="entry name" value="Integrin_alpha_Ig-like_2"/>
</dbReference>
<comment type="subcellular location">
    <subcellularLocation>
        <location evidence="1 13">Membrane</location>
        <topology evidence="1 13">Single-pass type I membrane protein</topology>
    </subcellularLocation>
</comment>
<dbReference type="InterPro" id="IPR032695">
    <property type="entry name" value="Integrin_dom_sf"/>
</dbReference>
<dbReference type="PRINTS" id="PR01185">
    <property type="entry name" value="INTEGRINA"/>
</dbReference>
<dbReference type="EMBL" id="MU825422">
    <property type="protein sequence ID" value="KAJ7389998.1"/>
    <property type="molecule type" value="Genomic_DNA"/>
</dbReference>
<dbReference type="GO" id="GO:0008305">
    <property type="term" value="C:integrin complex"/>
    <property type="evidence" value="ECO:0007669"/>
    <property type="project" value="InterPro"/>
</dbReference>
<keyword evidence="4" id="KW-0732">Signal</keyword>
<dbReference type="Gene3D" id="2.60.40.1530">
    <property type="entry name" value="ntegrin, alpha v. Chain A, domain 4"/>
    <property type="match status" value="1"/>
</dbReference>
<dbReference type="GO" id="GO:0009897">
    <property type="term" value="C:external side of plasma membrane"/>
    <property type="evidence" value="ECO:0007669"/>
    <property type="project" value="TreeGrafter"/>
</dbReference>
<evidence type="ECO:0000256" key="4">
    <source>
        <dbReference type="ARBA" id="ARBA00022729"/>
    </source>
</evidence>
<comment type="caution">
    <text evidence="17">The sequence shown here is derived from an EMBL/GenBank/DDBJ whole genome shotgun (WGS) entry which is preliminary data.</text>
</comment>
<dbReference type="GO" id="GO:0098609">
    <property type="term" value="P:cell-cell adhesion"/>
    <property type="evidence" value="ECO:0007669"/>
    <property type="project" value="TreeGrafter"/>
</dbReference>
<proteinExistence type="inferred from homology"/>
<evidence type="ECO:0000256" key="3">
    <source>
        <dbReference type="ARBA" id="ARBA00022692"/>
    </source>
</evidence>
<evidence type="ECO:0000256" key="13">
    <source>
        <dbReference type="RuleBase" id="RU003762"/>
    </source>
</evidence>
<dbReference type="Pfam" id="PF01839">
    <property type="entry name" value="FG-GAP"/>
    <property type="match status" value="2"/>
</dbReference>
<keyword evidence="18" id="KW-1185">Reference proteome</keyword>
<evidence type="ECO:0000256" key="7">
    <source>
        <dbReference type="ARBA" id="ARBA00022989"/>
    </source>
</evidence>
<evidence type="ECO:0000313" key="17">
    <source>
        <dbReference type="EMBL" id="KAJ7389998.1"/>
    </source>
</evidence>
<dbReference type="SMART" id="SM00191">
    <property type="entry name" value="Int_alpha"/>
    <property type="match status" value="4"/>
</dbReference>
<dbReference type="GO" id="GO:0007229">
    <property type="term" value="P:integrin-mediated signaling pathway"/>
    <property type="evidence" value="ECO:0007669"/>
    <property type="project" value="UniProtKB-KW"/>
</dbReference>
<sequence length="779" mass="85440">MGYSVTSGYFSSTSRTEVVGGAPRGSGLKGKVLIYDVSDDQQQLSVSSPLPQPKDIPTGTYFGSVICAVDLDSDEFTDILVGAPYYTHKKDEGRVYIYLNNKQGALNLQDKVLEGDRKLNAHFGKAIAKVGDLNRDGFQDVAIGAPMEGEDGSGAVYIYHGSSKGIETQYRQKILGSKVKSGLKMFGLSISGGVDVDNNKYPDIAVGAYGSENAVILRTRRIVNVNAVIKLSKAQITLESNDSLCDLEGVKHKCLNMTMVLHYADQVETSANQELNITYTVELDKGKQSDALRRMFFWDVVNKKKAFILEKPYTMKSKKTFYTLSPVTVYLLDKDEVADVGSLLTFDLTISLPQTACNGLCPVLNEYLPNSYRATVSFKKKCKNQEACVTDLAVEGSMLYSPGDLQEVRIGVVRDFTVNLKVTNKAEDSAYYSQITLKHPADLDYIGPIQHIECTRSDPNNGTSTLTCDVGNPLLGKSSVSFGIKFAPGSVKRSFTMEVVASSQDKDKNDKDNRKTFSVPVKFEADVEIKGFSKHGQVVYSGPVREFEEVTKSLDSIGPEVIQTLSIRNKGPSAVDGSEVTVNFPALYQSSKPKSYLLYLLHVALEGASGSCHAKVNPLDIKASNDSSDEPTRKRRDTSNTLLGCRTASCKSFTCNLGLLKLGDKVDIRLTFRLWQNTLIKELDPPKAVDLETTVRVKVPSEFTQPNINNDKDTIITTAKPAQTEAQKKKTPWWVIFLSVLGGVLLLGGAAAVLWKIGFFKRKRIKDISGPDITEMTST</sequence>
<reference evidence="17" key="1">
    <citation type="submission" date="2023-01" db="EMBL/GenBank/DDBJ databases">
        <title>Genome assembly of the deep-sea coral Lophelia pertusa.</title>
        <authorList>
            <person name="Herrera S."/>
            <person name="Cordes E."/>
        </authorList>
    </citation>
    <scope>NUCLEOTIDE SEQUENCE</scope>
    <source>
        <strain evidence="17">USNM1676648</strain>
        <tissue evidence="17">Polyp</tissue>
    </source>
</reference>
<dbReference type="SUPFAM" id="SSF69318">
    <property type="entry name" value="Integrin alpha N-terminal domain"/>
    <property type="match status" value="1"/>
</dbReference>
<dbReference type="InterPro" id="IPR048286">
    <property type="entry name" value="Integrin_alpha_Ig-like_3"/>
</dbReference>
<dbReference type="GO" id="GO:0033627">
    <property type="term" value="P:cell adhesion mediated by integrin"/>
    <property type="evidence" value="ECO:0007669"/>
    <property type="project" value="TreeGrafter"/>
</dbReference>
<gene>
    <name evidence="17" type="primary">ITGA9_2</name>
    <name evidence="17" type="ORF">OS493_028055</name>
</gene>
<feature type="domain" description="Integrin alpha third immunoglobulin-like" evidence="16">
    <location>
        <begin position="527"/>
        <end position="717"/>
    </location>
</feature>
<evidence type="ECO:0000256" key="6">
    <source>
        <dbReference type="ARBA" id="ARBA00022889"/>
    </source>
</evidence>
<dbReference type="Proteomes" id="UP001163046">
    <property type="component" value="Unassembled WGS sequence"/>
</dbReference>
<dbReference type="SUPFAM" id="SSF69179">
    <property type="entry name" value="Integrin domains"/>
    <property type="match status" value="3"/>
</dbReference>
<evidence type="ECO:0000256" key="5">
    <source>
        <dbReference type="ARBA" id="ARBA00022737"/>
    </source>
</evidence>
<dbReference type="InterPro" id="IPR013519">
    <property type="entry name" value="Int_alpha_beta-p"/>
</dbReference>
<evidence type="ECO:0000259" key="14">
    <source>
        <dbReference type="Pfam" id="PF08441"/>
    </source>
</evidence>
<dbReference type="PROSITE" id="PS51470">
    <property type="entry name" value="FG_GAP"/>
    <property type="match status" value="3"/>
</dbReference>
<organism evidence="17 18">
    <name type="scientific">Desmophyllum pertusum</name>
    <dbReference type="NCBI Taxonomy" id="174260"/>
    <lineage>
        <taxon>Eukaryota</taxon>
        <taxon>Metazoa</taxon>
        <taxon>Cnidaria</taxon>
        <taxon>Anthozoa</taxon>
        <taxon>Hexacorallia</taxon>
        <taxon>Scleractinia</taxon>
        <taxon>Caryophylliina</taxon>
        <taxon>Caryophylliidae</taxon>
        <taxon>Desmophyllum</taxon>
    </lineage>
</organism>
<feature type="repeat" description="FG-GAP" evidence="12">
    <location>
        <begin position="48"/>
        <end position="107"/>
    </location>
</feature>
<keyword evidence="7 13" id="KW-1133">Transmembrane helix</keyword>